<evidence type="ECO:0000256" key="2">
    <source>
        <dbReference type="ARBA" id="ARBA00023315"/>
    </source>
</evidence>
<feature type="domain" description="Trichothecene 3-O-acetyltransferase-like N-terminal" evidence="4">
    <location>
        <begin position="19"/>
        <end position="174"/>
    </location>
</feature>
<evidence type="ECO:0000256" key="3">
    <source>
        <dbReference type="SAM" id="MobiDB-lite"/>
    </source>
</evidence>
<proteinExistence type="predicted"/>
<keyword evidence="2" id="KW-0012">Acyltransferase</keyword>
<name>A0A319E0J1_9EURO</name>
<sequence length="483" mass="52294">MAYPHTEDILGQLPILKSYTHILLCFPQPDPSQTPAILASLEAAAHQVLALFPFLAGQVINEGSSPTSSGVFKVARHPEWQSPDRQIVRIADHRTSMPPFATLLAAHAPSTMLPGALLSPPRPAFPQPYPDTTIAPVLDIQANLLSGGLILALAAQHSIIDASGIFQIASLLARTMRGIPIPAAELLEGNTDRRTLIPLLPTPDPLLNTTFSELIPPIPPTLPPPAFFAPYAWRYFRFSPTAIKSIHARACSPAPPDPHPSTKTNNKKTSINDALTAFIWQRLTTIRLTVPSPHHPPLNPTSESKLTRALDLRRTLSLTPAYMGHMIRTANLRLPMSEIASLPLCDLAARLREQIQGLRSMDAVRSYATFLAQQPDKRKIAYGGAFNPRTDFNCSSVAHVRVEAFGELGRPVLMRRPEFEGGKLPGGCYLAPVLGEGEGEGEGDGDGISAGEKGFECVVCLEGAEMEALRRDGVWGEVAEYVG</sequence>
<dbReference type="Gene3D" id="3.30.559.10">
    <property type="entry name" value="Chloramphenicol acetyltransferase-like domain"/>
    <property type="match status" value="2"/>
</dbReference>
<dbReference type="Proteomes" id="UP000247810">
    <property type="component" value="Unassembled WGS sequence"/>
</dbReference>
<dbReference type="InterPro" id="IPR050317">
    <property type="entry name" value="Plant_Fungal_Acyltransferase"/>
</dbReference>
<evidence type="ECO:0000313" key="6">
    <source>
        <dbReference type="Proteomes" id="UP000247810"/>
    </source>
</evidence>
<reference evidence="5 6" key="1">
    <citation type="submission" date="2018-02" db="EMBL/GenBank/DDBJ databases">
        <title>The genomes of Aspergillus section Nigri reveals drivers in fungal speciation.</title>
        <authorList>
            <consortium name="DOE Joint Genome Institute"/>
            <person name="Vesth T.C."/>
            <person name="Nybo J."/>
            <person name="Theobald S."/>
            <person name="Brandl J."/>
            <person name="Frisvad J.C."/>
            <person name="Nielsen K.F."/>
            <person name="Lyhne E.K."/>
            <person name="Kogle M.E."/>
            <person name="Kuo A."/>
            <person name="Riley R."/>
            <person name="Clum A."/>
            <person name="Nolan M."/>
            <person name="Lipzen A."/>
            <person name="Salamov A."/>
            <person name="Henrissat B."/>
            <person name="Wiebenga A."/>
            <person name="De vries R.P."/>
            <person name="Grigoriev I.V."/>
            <person name="Mortensen U.H."/>
            <person name="Andersen M.R."/>
            <person name="Baker S.E."/>
        </authorList>
    </citation>
    <scope>NUCLEOTIDE SEQUENCE [LARGE SCALE GENOMIC DNA]</scope>
    <source>
        <strain evidence="5 6">CBS 707.79</strain>
    </source>
</reference>
<dbReference type="GO" id="GO:0016747">
    <property type="term" value="F:acyltransferase activity, transferring groups other than amino-acyl groups"/>
    <property type="evidence" value="ECO:0007669"/>
    <property type="project" value="TreeGrafter"/>
</dbReference>
<gene>
    <name evidence="5" type="ORF">BO71DRAFT_380399</name>
</gene>
<dbReference type="Pfam" id="PF22664">
    <property type="entry name" value="TRI-like_N"/>
    <property type="match status" value="1"/>
</dbReference>
<dbReference type="VEuPathDB" id="FungiDB:BO71DRAFT_380399"/>
<organism evidence="5 6">
    <name type="scientific">Aspergillus ellipticus CBS 707.79</name>
    <dbReference type="NCBI Taxonomy" id="1448320"/>
    <lineage>
        <taxon>Eukaryota</taxon>
        <taxon>Fungi</taxon>
        <taxon>Dikarya</taxon>
        <taxon>Ascomycota</taxon>
        <taxon>Pezizomycotina</taxon>
        <taxon>Eurotiomycetes</taxon>
        <taxon>Eurotiomycetidae</taxon>
        <taxon>Eurotiales</taxon>
        <taxon>Aspergillaceae</taxon>
        <taxon>Aspergillus</taxon>
        <taxon>Aspergillus subgen. Circumdati</taxon>
    </lineage>
</organism>
<accession>A0A319E0J1</accession>
<protein>
    <recommendedName>
        <fullName evidence="4">Trichothecene 3-O-acetyltransferase-like N-terminal domain-containing protein</fullName>
    </recommendedName>
</protein>
<dbReference type="InterPro" id="IPR023213">
    <property type="entry name" value="CAT-like_dom_sf"/>
</dbReference>
<dbReference type="InterPro" id="IPR054710">
    <property type="entry name" value="Tri101-like_N"/>
</dbReference>
<dbReference type="EMBL" id="KZ825881">
    <property type="protein sequence ID" value="PYH94008.1"/>
    <property type="molecule type" value="Genomic_DNA"/>
</dbReference>
<dbReference type="OrthoDB" id="1862401at2759"/>
<keyword evidence="1" id="KW-0808">Transferase</keyword>
<evidence type="ECO:0000256" key="1">
    <source>
        <dbReference type="ARBA" id="ARBA00022679"/>
    </source>
</evidence>
<dbReference type="STRING" id="1448320.A0A319E0J1"/>
<evidence type="ECO:0000313" key="5">
    <source>
        <dbReference type="EMBL" id="PYH94008.1"/>
    </source>
</evidence>
<feature type="region of interest" description="Disordered" evidence="3">
    <location>
        <begin position="249"/>
        <end position="268"/>
    </location>
</feature>
<dbReference type="AlphaFoldDB" id="A0A319E0J1"/>
<dbReference type="PANTHER" id="PTHR31642">
    <property type="entry name" value="TRICHOTHECENE 3-O-ACETYLTRANSFERASE"/>
    <property type="match status" value="1"/>
</dbReference>
<evidence type="ECO:0000259" key="4">
    <source>
        <dbReference type="Pfam" id="PF22664"/>
    </source>
</evidence>
<dbReference type="PANTHER" id="PTHR31642:SF310">
    <property type="entry name" value="FATTY ALCOHOL:CAFFEOYL-COA ACYLTRANSFERASE"/>
    <property type="match status" value="1"/>
</dbReference>
<keyword evidence="6" id="KW-1185">Reference proteome</keyword>